<keyword evidence="1" id="KW-0812">Transmembrane</keyword>
<accession>D2YH69</accession>
<comment type="caution">
    <text evidence="3">The sequence shown here is derived from an EMBL/GenBank/DDBJ whole genome shotgun (WGS) entry which is preliminary data.</text>
</comment>
<name>D2YH69_VIBMI</name>
<evidence type="ECO:0000313" key="3">
    <source>
        <dbReference type="EMBL" id="EEW05903.1"/>
    </source>
</evidence>
<gene>
    <name evidence="3" type="ORF">VMB_28660</name>
</gene>
<feature type="transmembrane region" description="Helical" evidence="1">
    <location>
        <begin position="270"/>
        <end position="288"/>
    </location>
</feature>
<dbReference type="InterPro" id="IPR046159">
    <property type="entry name" value="DUF6161"/>
</dbReference>
<keyword evidence="1" id="KW-0472">Membrane</keyword>
<feature type="transmembrane region" description="Helical" evidence="1">
    <location>
        <begin position="308"/>
        <end position="325"/>
    </location>
</feature>
<reference evidence="3 4" key="1">
    <citation type="journal article" date="2009" name="BMC Evol. Biol.">
        <title>Genomic taxonomy of Vibrios.</title>
        <authorList>
            <person name="Thompson C.C."/>
            <person name="Vicente A.C."/>
            <person name="Souza R.C."/>
            <person name="Vasconcelos A.T."/>
            <person name="Vesth T."/>
            <person name="Alves N.Jr."/>
            <person name="Ussery D.W."/>
            <person name="Iida T."/>
            <person name="Thompson F.L."/>
        </authorList>
    </citation>
    <scope>NUCLEOTIDE SEQUENCE [LARGE SCALE GENOMIC DNA]</scope>
    <source>
        <strain evidence="3 4">VM603</strain>
    </source>
</reference>
<proteinExistence type="predicted"/>
<evidence type="ECO:0000313" key="4">
    <source>
        <dbReference type="Proteomes" id="UP000004827"/>
    </source>
</evidence>
<dbReference type="Proteomes" id="UP000004827">
    <property type="component" value="Unassembled WGS sequence"/>
</dbReference>
<dbReference type="EMBL" id="ACYU01000146">
    <property type="protein sequence ID" value="EEW05903.1"/>
    <property type="molecule type" value="Genomic_DNA"/>
</dbReference>
<dbReference type="Pfam" id="PF19658">
    <property type="entry name" value="DUF6161"/>
    <property type="match status" value="1"/>
</dbReference>
<evidence type="ECO:0000256" key="1">
    <source>
        <dbReference type="SAM" id="Phobius"/>
    </source>
</evidence>
<organism evidence="3 4">
    <name type="scientific">Vibrio mimicus VM603</name>
    <dbReference type="NCBI Taxonomy" id="671074"/>
    <lineage>
        <taxon>Bacteria</taxon>
        <taxon>Pseudomonadati</taxon>
        <taxon>Pseudomonadota</taxon>
        <taxon>Gammaproteobacteria</taxon>
        <taxon>Vibrionales</taxon>
        <taxon>Vibrionaceae</taxon>
        <taxon>Vibrio</taxon>
    </lineage>
</organism>
<evidence type="ECO:0000259" key="2">
    <source>
        <dbReference type="Pfam" id="PF19658"/>
    </source>
</evidence>
<sequence>MSKEFKIFITDATEMQFDFSLYEDFYKFCESERDWWKEKESLIKSENKSPTNYTNVASYFDNLLSQLAGFKIDEWDQHTIDQHISNLKRYEFNVFGNSWLWSGHSFSEALVNCNISYDASVANHFIIAVIGKQKFSISNKDSLIGAVLAYEFFVVGSSITSRTDAELTAMETVRKSIQEHNSKLREELEVFKGNFSEWVTSTKTEWSNWEQQQVTKISDADDERCTEFMSFMNDCKVRIEDLESAYQEKLRLEKPAEYWKKSARKYGIQGSLWAVALVASSLMGIVYFHDFFSSWLLGQKLKVELSSLHGALIFASILTVYAFLIKTLSKLTFSSFHLMRDAEEREQLTYLFLSLNKDSQLDSTSRNIVLQALFSRTDTGLLAGDSSPSMPGLSELINTSLKSK</sequence>
<keyword evidence="1" id="KW-1133">Transmembrane helix</keyword>
<protein>
    <recommendedName>
        <fullName evidence="2">DUF6161 domain-containing protein</fullName>
    </recommendedName>
</protein>
<feature type="domain" description="DUF6161" evidence="2">
    <location>
        <begin position="172"/>
        <end position="388"/>
    </location>
</feature>
<dbReference type="AlphaFoldDB" id="D2YH69"/>